<feature type="transmembrane region" description="Helical" evidence="1">
    <location>
        <begin position="262"/>
        <end position="279"/>
    </location>
</feature>
<reference evidence="2 3" key="1">
    <citation type="journal article" date="2016" name="Nat. Commun.">
        <title>Thousands of microbial genomes shed light on interconnected biogeochemical processes in an aquifer system.</title>
        <authorList>
            <person name="Anantharaman K."/>
            <person name="Brown C.T."/>
            <person name="Hug L.A."/>
            <person name="Sharon I."/>
            <person name="Castelle C.J."/>
            <person name="Probst A.J."/>
            <person name="Thomas B.C."/>
            <person name="Singh A."/>
            <person name="Wilkins M.J."/>
            <person name="Karaoz U."/>
            <person name="Brodie E.L."/>
            <person name="Williams K.H."/>
            <person name="Hubbard S.S."/>
            <person name="Banfield J.F."/>
        </authorList>
    </citation>
    <scope>NUCLEOTIDE SEQUENCE [LARGE SCALE GENOMIC DNA]</scope>
</reference>
<dbReference type="AlphaFoldDB" id="A0A1F5FJL7"/>
<sequence>MSIINLIPVFAPEIGFDALWYHLTLPKLWLTTGRYYFPGRLLHYSAMPRLTETLFIPLLYFLGTTGPKLLQYLSGLATTFVIFSFLRKRQSFIVAVSGASFFYATHLVGWQGSSAYIDLFRTLLETLAIVTYLSSYKNKLLLSALFWSLSIGSKWNSIVSLTAFAFLFDLRLLPLGLLPALPWFMISFYFTGNPVFPLLSSEFTASQFQAVGKNFFSPLIITTRFIRLPLSLLFPFDDWLSPAVALLSLPTVFISLVSRDKLIRRLGLYSFAMILVWQLTPPPSTRYLLPVLPVIAIILSLYPWGRLRWFISSILITSILVVLPIRAIAVSKFLPVVLGIVSDTQFLEDHKAKLPGTFVDTDGFVSGLPPSSTILTDFHNLYYFDRPITHLDWADVGTHYDYFITASPSSSAGTLIHQSTWPAYVYQTP</sequence>
<protein>
    <recommendedName>
        <fullName evidence="4">Glycosyltransferase RgtA/B/C/D-like domain-containing protein</fullName>
    </recommendedName>
</protein>
<evidence type="ECO:0008006" key="4">
    <source>
        <dbReference type="Google" id="ProtNLM"/>
    </source>
</evidence>
<feature type="transmembrane region" description="Helical" evidence="1">
    <location>
        <begin position="145"/>
        <end position="168"/>
    </location>
</feature>
<name>A0A1F5FJL7_9BACT</name>
<proteinExistence type="predicted"/>
<dbReference type="Proteomes" id="UP000176682">
    <property type="component" value="Unassembled WGS sequence"/>
</dbReference>
<accession>A0A1F5FJL7</accession>
<comment type="caution">
    <text evidence="2">The sequence shown here is derived from an EMBL/GenBank/DDBJ whole genome shotgun (WGS) entry which is preliminary data.</text>
</comment>
<feature type="transmembrane region" description="Helical" evidence="1">
    <location>
        <begin position="309"/>
        <end position="329"/>
    </location>
</feature>
<evidence type="ECO:0000256" key="1">
    <source>
        <dbReference type="SAM" id="Phobius"/>
    </source>
</evidence>
<keyword evidence="1" id="KW-0812">Transmembrane</keyword>
<feature type="transmembrane region" description="Helical" evidence="1">
    <location>
        <begin position="69"/>
        <end position="86"/>
    </location>
</feature>
<evidence type="ECO:0000313" key="3">
    <source>
        <dbReference type="Proteomes" id="UP000176682"/>
    </source>
</evidence>
<evidence type="ECO:0000313" key="2">
    <source>
        <dbReference type="EMBL" id="OGD79781.1"/>
    </source>
</evidence>
<dbReference type="EMBL" id="MFAM01000010">
    <property type="protein sequence ID" value="OGD79781.1"/>
    <property type="molecule type" value="Genomic_DNA"/>
</dbReference>
<feature type="transmembrane region" description="Helical" evidence="1">
    <location>
        <begin position="239"/>
        <end position="257"/>
    </location>
</feature>
<gene>
    <name evidence="2" type="ORF">A2368_01090</name>
</gene>
<feature type="transmembrane region" description="Helical" evidence="1">
    <location>
        <begin position="180"/>
        <end position="199"/>
    </location>
</feature>
<keyword evidence="1" id="KW-0472">Membrane</keyword>
<keyword evidence="1" id="KW-1133">Transmembrane helix</keyword>
<organism evidence="2 3">
    <name type="scientific">Candidatus Collierbacteria bacterium RIFOXYB1_FULL_49_13</name>
    <dbReference type="NCBI Taxonomy" id="1817728"/>
    <lineage>
        <taxon>Bacteria</taxon>
        <taxon>Candidatus Collieribacteriota</taxon>
    </lineage>
</organism>
<feature type="transmembrane region" description="Helical" evidence="1">
    <location>
        <begin position="91"/>
        <end position="109"/>
    </location>
</feature>
<feature type="transmembrane region" description="Helical" evidence="1">
    <location>
        <begin position="285"/>
        <end position="302"/>
    </location>
</feature>